<keyword evidence="15" id="KW-0902">Two-component regulatory system</keyword>
<dbReference type="InterPro" id="IPR011712">
    <property type="entry name" value="Sig_transdc_His_kin_sub3_dim/P"/>
</dbReference>
<dbReference type="InterPro" id="IPR036890">
    <property type="entry name" value="HATPase_C_sf"/>
</dbReference>
<evidence type="ECO:0000256" key="9">
    <source>
        <dbReference type="ARBA" id="ARBA00022679"/>
    </source>
</evidence>
<dbReference type="InterPro" id="IPR011990">
    <property type="entry name" value="TPR-like_helical_dom_sf"/>
</dbReference>
<evidence type="ECO:0000256" key="6">
    <source>
        <dbReference type="ARBA" id="ARBA00022485"/>
    </source>
</evidence>
<keyword evidence="20" id="KW-0472">Membrane</keyword>
<evidence type="ECO:0000313" key="23">
    <source>
        <dbReference type="Proteomes" id="UP001210231"/>
    </source>
</evidence>
<dbReference type="InterPro" id="IPR003594">
    <property type="entry name" value="HATPase_dom"/>
</dbReference>
<comment type="subcellular location">
    <subcellularLocation>
        <location evidence="3">Cytoplasm</location>
    </subcellularLocation>
</comment>
<dbReference type="Gene3D" id="1.25.40.10">
    <property type="entry name" value="Tetratricopeptide repeat domain"/>
    <property type="match status" value="2"/>
</dbReference>
<feature type="coiled-coil region" evidence="19">
    <location>
        <begin position="398"/>
        <end position="425"/>
    </location>
</feature>
<dbReference type="Pfam" id="PF07730">
    <property type="entry name" value="HisKA_3"/>
    <property type="match status" value="1"/>
</dbReference>
<keyword evidence="6" id="KW-0004">4Fe-4S</keyword>
<keyword evidence="16" id="KW-0411">Iron-sulfur</keyword>
<protein>
    <recommendedName>
        <fullName evidence="5">Oxygen sensor histidine kinase NreB</fullName>
        <ecNumber evidence="4">2.7.13.3</ecNumber>
    </recommendedName>
    <alternativeName>
        <fullName evidence="18">Nitrogen regulation protein B</fullName>
    </alternativeName>
</protein>
<evidence type="ECO:0000256" key="14">
    <source>
        <dbReference type="ARBA" id="ARBA00023004"/>
    </source>
</evidence>
<dbReference type="EC" id="2.7.13.3" evidence="4"/>
<evidence type="ECO:0000256" key="5">
    <source>
        <dbReference type="ARBA" id="ARBA00017322"/>
    </source>
</evidence>
<dbReference type="Proteomes" id="UP001210231">
    <property type="component" value="Unassembled WGS sequence"/>
</dbReference>
<evidence type="ECO:0000256" key="4">
    <source>
        <dbReference type="ARBA" id="ARBA00012438"/>
    </source>
</evidence>
<keyword evidence="7" id="KW-0963">Cytoplasm</keyword>
<dbReference type="PROSITE" id="PS50109">
    <property type="entry name" value="HIS_KIN"/>
    <property type="match status" value="1"/>
</dbReference>
<evidence type="ECO:0000256" key="1">
    <source>
        <dbReference type="ARBA" id="ARBA00000085"/>
    </source>
</evidence>
<evidence type="ECO:0000256" key="15">
    <source>
        <dbReference type="ARBA" id="ARBA00023012"/>
    </source>
</evidence>
<keyword evidence="8" id="KW-0597">Phosphoprotein</keyword>
<dbReference type="SUPFAM" id="SSF48452">
    <property type="entry name" value="TPR-like"/>
    <property type="match status" value="1"/>
</dbReference>
<dbReference type="GO" id="GO:0016301">
    <property type="term" value="F:kinase activity"/>
    <property type="evidence" value="ECO:0007669"/>
    <property type="project" value="UniProtKB-KW"/>
</dbReference>
<evidence type="ECO:0000256" key="13">
    <source>
        <dbReference type="ARBA" id="ARBA00022840"/>
    </source>
</evidence>
<dbReference type="InterPro" id="IPR005467">
    <property type="entry name" value="His_kinase_dom"/>
</dbReference>
<comment type="cofactor">
    <cofactor evidence="2">
        <name>[4Fe-4S] cluster</name>
        <dbReference type="ChEBI" id="CHEBI:49883"/>
    </cofactor>
</comment>
<evidence type="ECO:0000256" key="20">
    <source>
        <dbReference type="SAM" id="Phobius"/>
    </source>
</evidence>
<gene>
    <name evidence="22" type="ORF">O3P16_04835</name>
</gene>
<keyword evidence="11" id="KW-0547">Nucleotide-binding</keyword>
<evidence type="ECO:0000313" key="22">
    <source>
        <dbReference type="EMBL" id="MDA3614120.1"/>
    </source>
</evidence>
<organism evidence="22 23">
    <name type="scientific">Polluticaenibacter yanchengensis</name>
    <dbReference type="NCBI Taxonomy" id="3014562"/>
    <lineage>
        <taxon>Bacteria</taxon>
        <taxon>Pseudomonadati</taxon>
        <taxon>Bacteroidota</taxon>
        <taxon>Chitinophagia</taxon>
        <taxon>Chitinophagales</taxon>
        <taxon>Chitinophagaceae</taxon>
        <taxon>Polluticaenibacter</taxon>
    </lineage>
</organism>
<evidence type="ECO:0000259" key="21">
    <source>
        <dbReference type="PROSITE" id="PS50109"/>
    </source>
</evidence>
<feature type="transmembrane region" description="Helical" evidence="20">
    <location>
        <begin position="433"/>
        <end position="453"/>
    </location>
</feature>
<reference evidence="22 23" key="1">
    <citation type="submission" date="2022-12" db="EMBL/GenBank/DDBJ databases">
        <title>Chitinophagaceae gen. sp. nov., a new member of the family Chitinophagaceae, isolated from soil in a chemical factory.</title>
        <authorList>
            <person name="Ke Z."/>
        </authorList>
    </citation>
    <scope>NUCLEOTIDE SEQUENCE [LARGE SCALE GENOMIC DNA]</scope>
    <source>
        <strain evidence="22 23">LY-5</strain>
    </source>
</reference>
<evidence type="ECO:0000256" key="16">
    <source>
        <dbReference type="ARBA" id="ARBA00023014"/>
    </source>
</evidence>
<evidence type="ECO:0000256" key="17">
    <source>
        <dbReference type="ARBA" id="ARBA00024827"/>
    </source>
</evidence>
<sequence length="689" mass="78230">MCALRLRKALKHYNWRVPGNIVCFGLSLLCFITVCRGQYESGQKLNTNIYKDTFSINKAIKRADSLTETKPDSAMRLSEFALSSSRSMNFYTGVVKSLGQIGVQYMVRSEYAPAIKALKEGIVFCDSIKTDAGNAKRLNYLVTIASCYWYMGKADSTAYFCYKALEDIEKRQITRAEAILPVYVKILHLWLNLNEGAEHFFNDKYINNAISYLNKAELLTLSNPAMKSQIVYGRAQIKEMQKDYDSARFYYKMYLELKEKGGIHHSRKLSWNSAMLLNISNTFLYQNKPDSAIWYADLAIKDLPTEGNKTMIPYLVYAGYYKGRAYFLKADFNRAVSLTEAAIKMAGDKNIYFLREFAHRTLADAYNKTKDFGKAFLHLTAYNSINDSLKQVSKLQTISQMEMKYQVAEMNKEIAEKELAIITKDNKIKQKNLWLLGFGSGMVFLVLGIFVFYSRVRYRQQLTAMKTAQEIEYAKMQALIDGEEKERKRLARELHDGIGGQIGNLKMQLDTALMNSNVEDRKGDFRNLKLLINDTYNELRKTSHNLIPEVLLHEGFVKAAEIYCKNMAKGARFDLHFESLGPVPPLKSLESLVLYRALQELLNNIVKHANASEVFVQIAYTNHLLGISVDDNGSGFDTDKQKTSDESGLGLFAIVNRIKSIGGTMMVSSKINDGTSINIEIPVESANVL</sequence>
<evidence type="ECO:0000256" key="3">
    <source>
        <dbReference type="ARBA" id="ARBA00004496"/>
    </source>
</evidence>
<keyword evidence="19" id="KW-0175">Coiled coil</keyword>
<dbReference type="Pfam" id="PF02518">
    <property type="entry name" value="HATPase_c"/>
    <property type="match status" value="1"/>
</dbReference>
<dbReference type="PANTHER" id="PTHR24421:SF10">
    <property type="entry name" value="NITRATE_NITRITE SENSOR PROTEIN NARQ"/>
    <property type="match status" value="1"/>
</dbReference>
<dbReference type="EMBL" id="JAQGEF010000004">
    <property type="protein sequence ID" value="MDA3614120.1"/>
    <property type="molecule type" value="Genomic_DNA"/>
</dbReference>
<keyword evidence="13" id="KW-0067">ATP-binding</keyword>
<keyword evidence="23" id="KW-1185">Reference proteome</keyword>
<comment type="caution">
    <text evidence="22">The sequence shown here is derived from an EMBL/GenBank/DDBJ whole genome shotgun (WGS) entry which is preliminary data.</text>
</comment>
<proteinExistence type="predicted"/>
<dbReference type="Gene3D" id="1.20.5.1930">
    <property type="match status" value="1"/>
</dbReference>
<dbReference type="RefSeq" id="WP_407030447.1">
    <property type="nucleotide sequence ID" value="NZ_JAQGEF010000004.1"/>
</dbReference>
<dbReference type="PRINTS" id="PR00344">
    <property type="entry name" value="BCTRLSENSOR"/>
</dbReference>
<dbReference type="InterPro" id="IPR019734">
    <property type="entry name" value="TPR_rpt"/>
</dbReference>
<keyword evidence="9" id="KW-0808">Transferase</keyword>
<evidence type="ECO:0000256" key="19">
    <source>
        <dbReference type="SAM" id="Coils"/>
    </source>
</evidence>
<dbReference type="Gene3D" id="3.30.565.10">
    <property type="entry name" value="Histidine kinase-like ATPase, C-terminal domain"/>
    <property type="match status" value="1"/>
</dbReference>
<evidence type="ECO:0000256" key="18">
    <source>
        <dbReference type="ARBA" id="ARBA00030800"/>
    </source>
</evidence>
<evidence type="ECO:0000256" key="10">
    <source>
        <dbReference type="ARBA" id="ARBA00022723"/>
    </source>
</evidence>
<dbReference type="CDD" id="cd16917">
    <property type="entry name" value="HATPase_UhpB-NarQ-NarX-like"/>
    <property type="match status" value="1"/>
</dbReference>
<evidence type="ECO:0000256" key="2">
    <source>
        <dbReference type="ARBA" id="ARBA00001966"/>
    </source>
</evidence>
<evidence type="ECO:0000256" key="11">
    <source>
        <dbReference type="ARBA" id="ARBA00022741"/>
    </source>
</evidence>
<evidence type="ECO:0000256" key="8">
    <source>
        <dbReference type="ARBA" id="ARBA00022553"/>
    </source>
</evidence>
<keyword evidence="10" id="KW-0479">Metal-binding</keyword>
<evidence type="ECO:0000256" key="7">
    <source>
        <dbReference type="ARBA" id="ARBA00022490"/>
    </source>
</evidence>
<dbReference type="SUPFAM" id="SSF55874">
    <property type="entry name" value="ATPase domain of HSP90 chaperone/DNA topoisomerase II/histidine kinase"/>
    <property type="match status" value="1"/>
</dbReference>
<comment type="function">
    <text evidence="17">Member of the two-component regulatory system NreB/NreC involved in the control of dissimilatory nitrate/nitrite reduction in response to oxygen. NreB functions as a direct oxygen sensor histidine kinase which is autophosphorylated, in the absence of oxygen, probably at the conserved histidine residue, and transfers its phosphate group probably to a conserved aspartate residue of NreC. NreB/NreC activates the expression of the nitrate (narGHJI) and nitrite (nir) reductase operons, as well as the putative nitrate transporter gene narT.</text>
</comment>
<evidence type="ECO:0000256" key="12">
    <source>
        <dbReference type="ARBA" id="ARBA00022777"/>
    </source>
</evidence>
<keyword evidence="12 22" id="KW-0418">Kinase</keyword>
<dbReference type="InterPro" id="IPR004358">
    <property type="entry name" value="Sig_transdc_His_kin-like_C"/>
</dbReference>
<keyword evidence="20" id="KW-0812">Transmembrane</keyword>
<comment type="catalytic activity">
    <reaction evidence="1">
        <text>ATP + protein L-histidine = ADP + protein N-phospho-L-histidine.</text>
        <dbReference type="EC" id="2.7.13.3"/>
    </reaction>
</comment>
<dbReference type="PANTHER" id="PTHR24421">
    <property type="entry name" value="NITRATE/NITRITE SENSOR PROTEIN NARX-RELATED"/>
    <property type="match status" value="1"/>
</dbReference>
<dbReference type="InterPro" id="IPR050482">
    <property type="entry name" value="Sensor_HK_TwoCompSys"/>
</dbReference>
<feature type="domain" description="Histidine kinase" evidence="21">
    <location>
        <begin position="489"/>
        <end position="685"/>
    </location>
</feature>
<accession>A0ABT4UIQ9</accession>
<dbReference type="SMART" id="SM00028">
    <property type="entry name" value="TPR"/>
    <property type="match status" value="3"/>
</dbReference>
<dbReference type="SMART" id="SM00387">
    <property type="entry name" value="HATPase_c"/>
    <property type="match status" value="1"/>
</dbReference>
<keyword evidence="14" id="KW-0408">Iron</keyword>
<name>A0ABT4UIQ9_9BACT</name>
<keyword evidence="20" id="KW-1133">Transmembrane helix</keyword>